<dbReference type="Gene3D" id="3.40.50.300">
    <property type="entry name" value="P-loop containing nucleotide triphosphate hydrolases"/>
    <property type="match status" value="1"/>
</dbReference>
<dbReference type="EMBL" id="CP020921">
    <property type="protein sequence ID" value="AWB09891.1"/>
    <property type="molecule type" value="Genomic_DNA"/>
</dbReference>
<organism evidence="1 2">
    <name type="scientific">Thermodesulfobium acidiphilum</name>
    <dbReference type="NCBI Taxonomy" id="1794699"/>
    <lineage>
        <taxon>Bacteria</taxon>
        <taxon>Pseudomonadati</taxon>
        <taxon>Thermodesulfobiota</taxon>
        <taxon>Thermodesulfobiia</taxon>
        <taxon>Thermodesulfobiales</taxon>
        <taxon>Thermodesulfobiaceae</taxon>
        <taxon>Thermodesulfobium</taxon>
    </lineage>
</organism>
<dbReference type="Pfam" id="PF05673">
    <property type="entry name" value="DUF815"/>
    <property type="match status" value="1"/>
</dbReference>
<dbReference type="SUPFAM" id="SSF52540">
    <property type="entry name" value="P-loop containing nucleoside triphosphate hydrolases"/>
    <property type="match status" value="1"/>
</dbReference>
<dbReference type="InterPro" id="IPR027417">
    <property type="entry name" value="P-loop_NTPase"/>
</dbReference>
<sequence length="265" mass="31078">MSFKEDLKEIAAFRFKDEKLMPIRNVSYYDLSKFLGIDDQIETLLKNTFKFVKRLPASDVLLWGERGTGKSSLVKAMLGRFFSEGLRIIQIYKSQISDLSNLYGLLRDEDYRFILFFDDLSFSIGEDSWMVLKALLDGDIEERPSNILVYATSNRRHLTKEEDTDEKFANDSYRETISLVERFGIRLSFSPFSKEQYLKIVRNYANLRGLEIEEDILNQKALEWIQMGGSFTGRSAFQFVEYLYGEEMLKKLNFEYIISNKYINS</sequence>
<evidence type="ECO:0000313" key="2">
    <source>
        <dbReference type="Proteomes" id="UP000244792"/>
    </source>
</evidence>
<proteinExistence type="predicted"/>
<dbReference type="InterPro" id="IPR008533">
    <property type="entry name" value="DUF815"/>
</dbReference>
<evidence type="ECO:0000313" key="1">
    <source>
        <dbReference type="EMBL" id="AWB09891.1"/>
    </source>
</evidence>
<dbReference type="PANTHER" id="PTHR42935:SF1">
    <property type="entry name" value="SLR0930 PROTEIN"/>
    <property type="match status" value="1"/>
</dbReference>
<dbReference type="AlphaFoldDB" id="A0A2R4VZB7"/>
<reference evidence="1 2" key="1">
    <citation type="submission" date="2017-04" db="EMBL/GenBank/DDBJ databases">
        <title>Genomic insights into metabolism of Thermodesulfobium acidiphilum.</title>
        <authorList>
            <person name="Toshchakov S.V."/>
            <person name="Frolov E.N."/>
            <person name="Kublanov I.V."/>
            <person name="Samarov N.I."/>
            <person name="Novikov A."/>
            <person name="Lebedinsky A.V."/>
            <person name="Bonch-Osmolovskaya E.A."/>
            <person name="Chernyh N.A."/>
        </authorList>
    </citation>
    <scope>NUCLEOTIDE SEQUENCE [LARGE SCALE GENOMIC DNA]</scope>
    <source>
        <strain evidence="1 2">3127-1</strain>
    </source>
</reference>
<dbReference type="CDD" id="cd00009">
    <property type="entry name" value="AAA"/>
    <property type="match status" value="1"/>
</dbReference>
<dbReference type="Proteomes" id="UP000244792">
    <property type="component" value="Chromosome"/>
</dbReference>
<keyword evidence="2" id="KW-1185">Reference proteome</keyword>
<accession>A0A2R4VZB7</accession>
<dbReference type="KEGG" id="taci:TDSAC_0516"/>
<dbReference type="OrthoDB" id="9812140at2"/>
<dbReference type="RefSeq" id="WP_108308728.1">
    <property type="nucleotide sequence ID" value="NZ_CP020921.1"/>
</dbReference>
<name>A0A2R4VZB7_THEAF</name>
<protein>
    <submittedName>
        <fullName evidence="1">Uncharacterized protein</fullName>
    </submittedName>
</protein>
<gene>
    <name evidence="1" type="ORF">TDSAC_0516</name>
</gene>
<dbReference type="PANTHER" id="PTHR42935">
    <property type="entry name" value="SLR0930 PROTEIN"/>
    <property type="match status" value="1"/>
</dbReference>